<sequence>MQQKIGMILHKSTRILGNTEENVLKFHDIPMISLQITPVCDNVAEIKILDGSVSLCEYVDVQNKQLQCLAQSNLQILSGLKGFGKQGFQCQVCSYVVHKRCHEYVTFKCPGKDKGIDSNVII</sequence>
<keyword evidence="1" id="KW-0479">Metal-binding</keyword>
<reference evidence="4" key="1">
    <citation type="submission" date="2020-05" db="UniProtKB">
        <authorList>
            <consortium name="EnsemblMetazoa"/>
        </authorList>
    </citation>
    <scope>IDENTIFICATION</scope>
    <source>
        <strain evidence="4">TTRI</strain>
    </source>
</reference>
<dbReference type="EnsemblMetazoa" id="GAUT050498-RA">
    <property type="protein sequence ID" value="GAUT050498-PA"/>
    <property type="gene ID" value="GAUT050498"/>
</dbReference>
<dbReference type="InterPro" id="IPR002219">
    <property type="entry name" value="PKC_DAG/PE"/>
</dbReference>
<dbReference type="Gene3D" id="3.30.60.20">
    <property type="match status" value="1"/>
</dbReference>
<dbReference type="STRING" id="7395.A0A1A9VX51"/>
<dbReference type="VEuPathDB" id="VectorBase:GAUT050498"/>
<feature type="domain" description="Phorbol-ester/DAG-type" evidence="3">
    <location>
        <begin position="80"/>
        <end position="109"/>
    </location>
</feature>
<dbReference type="GO" id="GO:0046872">
    <property type="term" value="F:metal ion binding"/>
    <property type="evidence" value="ECO:0007669"/>
    <property type="project" value="UniProtKB-KW"/>
</dbReference>
<dbReference type="SUPFAM" id="SSF57889">
    <property type="entry name" value="Cysteine-rich domain"/>
    <property type="match status" value="1"/>
</dbReference>
<evidence type="ECO:0000256" key="1">
    <source>
        <dbReference type="ARBA" id="ARBA00022723"/>
    </source>
</evidence>
<keyword evidence="5" id="KW-1185">Reference proteome</keyword>
<protein>
    <recommendedName>
        <fullName evidence="3">Phorbol-ester/DAG-type domain-containing protein</fullName>
    </recommendedName>
</protein>
<name>A0A1A9VX51_GLOAU</name>
<dbReference type="AlphaFoldDB" id="A0A1A9VX51"/>
<dbReference type="Proteomes" id="UP000078200">
    <property type="component" value="Unassembled WGS sequence"/>
</dbReference>
<proteinExistence type="predicted"/>
<evidence type="ECO:0000313" key="5">
    <source>
        <dbReference type="Proteomes" id="UP000078200"/>
    </source>
</evidence>
<evidence type="ECO:0000256" key="2">
    <source>
        <dbReference type="ARBA" id="ARBA00022833"/>
    </source>
</evidence>
<dbReference type="InterPro" id="IPR046349">
    <property type="entry name" value="C1-like_sf"/>
</dbReference>
<evidence type="ECO:0000259" key="3">
    <source>
        <dbReference type="PROSITE" id="PS50081"/>
    </source>
</evidence>
<organism evidence="4 5">
    <name type="scientific">Glossina austeni</name>
    <name type="common">Savannah tsetse fly</name>
    <dbReference type="NCBI Taxonomy" id="7395"/>
    <lineage>
        <taxon>Eukaryota</taxon>
        <taxon>Metazoa</taxon>
        <taxon>Ecdysozoa</taxon>
        <taxon>Arthropoda</taxon>
        <taxon>Hexapoda</taxon>
        <taxon>Insecta</taxon>
        <taxon>Pterygota</taxon>
        <taxon>Neoptera</taxon>
        <taxon>Endopterygota</taxon>
        <taxon>Diptera</taxon>
        <taxon>Brachycera</taxon>
        <taxon>Muscomorpha</taxon>
        <taxon>Hippoboscoidea</taxon>
        <taxon>Glossinidae</taxon>
        <taxon>Glossina</taxon>
    </lineage>
</organism>
<dbReference type="Pfam" id="PF00130">
    <property type="entry name" value="C1_1"/>
    <property type="match status" value="1"/>
</dbReference>
<accession>A0A1A9VX51</accession>
<dbReference type="PROSITE" id="PS50081">
    <property type="entry name" value="ZF_DAG_PE_2"/>
    <property type="match status" value="1"/>
</dbReference>
<evidence type="ECO:0000313" key="4">
    <source>
        <dbReference type="EnsemblMetazoa" id="GAUT050498-PA"/>
    </source>
</evidence>
<keyword evidence="2" id="KW-0862">Zinc</keyword>